<accession>A0ACB9CHP1</accession>
<name>A0ACB9CHP1_ARCLA</name>
<comment type="caution">
    <text evidence="1">The sequence shown here is derived from an EMBL/GenBank/DDBJ whole genome shotgun (WGS) entry which is preliminary data.</text>
</comment>
<reference evidence="1 2" key="2">
    <citation type="journal article" date="2022" name="Mol. Ecol. Resour.">
        <title>The genomes of chicory, endive, great burdock and yacon provide insights into Asteraceae paleo-polyploidization history and plant inulin production.</title>
        <authorList>
            <person name="Fan W."/>
            <person name="Wang S."/>
            <person name="Wang H."/>
            <person name="Wang A."/>
            <person name="Jiang F."/>
            <person name="Liu H."/>
            <person name="Zhao H."/>
            <person name="Xu D."/>
            <person name="Zhang Y."/>
        </authorList>
    </citation>
    <scope>NUCLEOTIDE SEQUENCE [LARGE SCALE GENOMIC DNA]</scope>
    <source>
        <strain evidence="2">cv. Niubang</strain>
    </source>
</reference>
<dbReference type="Proteomes" id="UP001055879">
    <property type="component" value="Linkage Group LG04"/>
</dbReference>
<gene>
    <name evidence="1" type="ORF">L6452_13245</name>
</gene>
<evidence type="ECO:0000313" key="2">
    <source>
        <dbReference type="Proteomes" id="UP001055879"/>
    </source>
</evidence>
<protein>
    <submittedName>
        <fullName evidence="1">Uncharacterized protein</fullName>
    </submittedName>
</protein>
<organism evidence="1 2">
    <name type="scientific">Arctium lappa</name>
    <name type="common">Greater burdock</name>
    <name type="synonym">Lappa major</name>
    <dbReference type="NCBI Taxonomy" id="4217"/>
    <lineage>
        <taxon>Eukaryota</taxon>
        <taxon>Viridiplantae</taxon>
        <taxon>Streptophyta</taxon>
        <taxon>Embryophyta</taxon>
        <taxon>Tracheophyta</taxon>
        <taxon>Spermatophyta</taxon>
        <taxon>Magnoliopsida</taxon>
        <taxon>eudicotyledons</taxon>
        <taxon>Gunneridae</taxon>
        <taxon>Pentapetalae</taxon>
        <taxon>asterids</taxon>
        <taxon>campanulids</taxon>
        <taxon>Asterales</taxon>
        <taxon>Asteraceae</taxon>
        <taxon>Carduoideae</taxon>
        <taxon>Cardueae</taxon>
        <taxon>Arctiinae</taxon>
        <taxon>Arctium</taxon>
    </lineage>
</organism>
<dbReference type="EMBL" id="CM042050">
    <property type="protein sequence ID" value="KAI3733789.1"/>
    <property type="molecule type" value="Genomic_DNA"/>
</dbReference>
<proteinExistence type="predicted"/>
<evidence type="ECO:0000313" key="1">
    <source>
        <dbReference type="EMBL" id="KAI3733789.1"/>
    </source>
</evidence>
<reference evidence="2" key="1">
    <citation type="journal article" date="2022" name="Mol. Ecol. Resour.">
        <title>The genomes of chicory, endive, great burdock and yacon provide insights into Asteraceae palaeo-polyploidization history and plant inulin production.</title>
        <authorList>
            <person name="Fan W."/>
            <person name="Wang S."/>
            <person name="Wang H."/>
            <person name="Wang A."/>
            <person name="Jiang F."/>
            <person name="Liu H."/>
            <person name="Zhao H."/>
            <person name="Xu D."/>
            <person name="Zhang Y."/>
        </authorList>
    </citation>
    <scope>NUCLEOTIDE SEQUENCE [LARGE SCALE GENOMIC DNA]</scope>
    <source>
        <strain evidence="2">cv. Niubang</strain>
    </source>
</reference>
<sequence length="101" mass="11029">MSDATVPSYRCCRKPLGVDVGVDAAVVRGLVIVAVVFLLVLVVWMFASRKHLNCCFLFVPLGRSLEELCPREASTVTVAYNKQSPTSSHLPPALDNENLLL</sequence>
<keyword evidence="2" id="KW-1185">Reference proteome</keyword>